<dbReference type="GO" id="GO:0003824">
    <property type="term" value="F:catalytic activity"/>
    <property type="evidence" value="ECO:0007669"/>
    <property type="project" value="InterPro"/>
</dbReference>
<evidence type="ECO:0000256" key="3">
    <source>
        <dbReference type="ARBA" id="ARBA00023004"/>
    </source>
</evidence>
<sequence length="362" mass="39351">MNAGFDLDQYLSDGVETIVSDALKASLKNPKETAFLLQYALHAKRAEATRKNHAKAGRHVPSFLIASITSRCNLHCAGCYARANSICHDGADDNLLSDTEWDSIFVQAKEIGVSFVLLAGGEPMLRRGVMERASSHPEILFPIFTNGTLLGEKTLELLDSHRNLIPIISVEGSQEQTDARRGAGTYQKLLETMTALQSRGVFFGASVTVTSENLTFVTSDAFLNDLRTRGCKIAFYVEYVPADTGTESLAPGDSERVYLTSRLDELRARPDAMVYVAFPGDEQYAGGCMAAGRGFFHINPHGGAEPCPFSPVSDTSLKDVSLLEALDSPLFVHLRSSELLAEHHDGACALFGREDEVRGMIG</sequence>
<keyword evidence="1" id="KW-0949">S-adenosyl-L-methionine</keyword>
<evidence type="ECO:0000256" key="2">
    <source>
        <dbReference type="ARBA" id="ARBA00022723"/>
    </source>
</evidence>
<evidence type="ECO:0000256" key="4">
    <source>
        <dbReference type="ARBA" id="ARBA00023014"/>
    </source>
</evidence>
<comment type="caution">
    <text evidence="6">The sequence shown here is derived from an EMBL/GenBank/DDBJ whole genome shotgun (WGS) entry which is preliminary data.</text>
</comment>
<dbReference type="SUPFAM" id="SSF102114">
    <property type="entry name" value="Radical SAM enzymes"/>
    <property type="match status" value="1"/>
</dbReference>
<dbReference type="Pfam" id="PF04055">
    <property type="entry name" value="Radical_SAM"/>
    <property type="match status" value="1"/>
</dbReference>
<dbReference type="PROSITE" id="PS51918">
    <property type="entry name" value="RADICAL_SAM"/>
    <property type="match status" value="1"/>
</dbReference>
<keyword evidence="2" id="KW-0479">Metal-binding</keyword>
<dbReference type="EMBL" id="VSSQ01001498">
    <property type="protein sequence ID" value="MPM08857.1"/>
    <property type="molecule type" value="Genomic_DNA"/>
</dbReference>
<dbReference type="PANTHER" id="PTHR43524:SF1">
    <property type="entry name" value="RADICAL SAM SUPERFAMILY PROTEIN"/>
    <property type="match status" value="1"/>
</dbReference>
<proteinExistence type="predicted"/>
<dbReference type="InterPro" id="IPR058240">
    <property type="entry name" value="rSAM_sf"/>
</dbReference>
<dbReference type="SFLD" id="SFLDG01067">
    <property type="entry name" value="SPASM/twitch_domain_containing"/>
    <property type="match status" value="1"/>
</dbReference>
<feature type="domain" description="Radical SAM core" evidence="5">
    <location>
        <begin position="58"/>
        <end position="279"/>
    </location>
</feature>
<dbReference type="Gene3D" id="3.20.20.70">
    <property type="entry name" value="Aldolase class I"/>
    <property type="match status" value="1"/>
</dbReference>
<dbReference type="SFLD" id="SFLDS00029">
    <property type="entry name" value="Radical_SAM"/>
    <property type="match status" value="1"/>
</dbReference>
<dbReference type="InterPro" id="IPR007197">
    <property type="entry name" value="rSAM"/>
</dbReference>
<reference evidence="6" key="1">
    <citation type="submission" date="2019-08" db="EMBL/GenBank/DDBJ databases">
        <authorList>
            <person name="Kucharzyk K."/>
            <person name="Murdoch R.W."/>
            <person name="Higgins S."/>
            <person name="Loffler F."/>
        </authorList>
    </citation>
    <scope>NUCLEOTIDE SEQUENCE</scope>
</reference>
<evidence type="ECO:0000313" key="6">
    <source>
        <dbReference type="EMBL" id="MPM08857.1"/>
    </source>
</evidence>
<keyword evidence="3" id="KW-0408">Iron</keyword>
<evidence type="ECO:0000256" key="1">
    <source>
        <dbReference type="ARBA" id="ARBA00022691"/>
    </source>
</evidence>
<dbReference type="CDD" id="cd01335">
    <property type="entry name" value="Radical_SAM"/>
    <property type="match status" value="1"/>
</dbReference>
<keyword evidence="4" id="KW-0411">Iron-sulfur</keyword>
<gene>
    <name evidence="6" type="primary">pqqE_22</name>
    <name evidence="6" type="ORF">SDC9_55173</name>
</gene>
<dbReference type="GO" id="GO:0046872">
    <property type="term" value="F:metal ion binding"/>
    <property type="evidence" value="ECO:0007669"/>
    <property type="project" value="UniProtKB-KW"/>
</dbReference>
<protein>
    <submittedName>
        <fullName evidence="6">Coenzyme PQQ synthesis protein E</fullName>
    </submittedName>
</protein>
<dbReference type="PANTHER" id="PTHR43524">
    <property type="entry name" value="RADICAL SAM SUPERFAMILY PROTEIN"/>
    <property type="match status" value="1"/>
</dbReference>
<dbReference type="InterPro" id="IPR013785">
    <property type="entry name" value="Aldolase_TIM"/>
</dbReference>
<dbReference type="AlphaFoldDB" id="A0A644WYS1"/>
<accession>A0A644WYS1</accession>
<dbReference type="CDD" id="cd21128">
    <property type="entry name" value="SPASM_rSAM"/>
    <property type="match status" value="1"/>
</dbReference>
<organism evidence="6">
    <name type="scientific">bioreactor metagenome</name>
    <dbReference type="NCBI Taxonomy" id="1076179"/>
    <lineage>
        <taxon>unclassified sequences</taxon>
        <taxon>metagenomes</taxon>
        <taxon>ecological metagenomes</taxon>
    </lineage>
</organism>
<dbReference type="GO" id="GO:0051536">
    <property type="term" value="F:iron-sulfur cluster binding"/>
    <property type="evidence" value="ECO:0007669"/>
    <property type="project" value="UniProtKB-KW"/>
</dbReference>
<evidence type="ECO:0000259" key="5">
    <source>
        <dbReference type="PROSITE" id="PS51918"/>
    </source>
</evidence>
<name>A0A644WYS1_9ZZZZ</name>